<comment type="caution">
    <text evidence="10">The sequence shown here is derived from an EMBL/GenBank/DDBJ whole genome shotgun (WGS) entry which is preliminary data.</text>
</comment>
<dbReference type="InterPro" id="IPR006512">
    <property type="entry name" value="YidE_YbjL"/>
</dbReference>
<reference evidence="10" key="1">
    <citation type="submission" date="2023-07" db="EMBL/GenBank/DDBJ databases">
        <title>Sequencing the genomes of 1000 actinobacteria strains.</title>
        <authorList>
            <person name="Klenk H.-P."/>
        </authorList>
    </citation>
    <scope>NUCLEOTIDE SEQUENCE</scope>
    <source>
        <strain evidence="10">DSM 107476</strain>
    </source>
</reference>
<feature type="transmembrane region" description="Helical" evidence="8">
    <location>
        <begin position="358"/>
        <end position="377"/>
    </location>
</feature>
<dbReference type="PROSITE" id="PS51202">
    <property type="entry name" value="RCK_C"/>
    <property type="match status" value="2"/>
</dbReference>
<comment type="similarity">
    <text evidence="2">Belongs to the AAE transporter (TC 2.A.81) family.</text>
</comment>
<feature type="transmembrane region" description="Helical" evidence="8">
    <location>
        <begin position="61"/>
        <end position="80"/>
    </location>
</feature>
<dbReference type="Pfam" id="PF02080">
    <property type="entry name" value="TrkA_C"/>
    <property type="match status" value="1"/>
</dbReference>
<feature type="transmembrane region" description="Helical" evidence="8">
    <location>
        <begin position="414"/>
        <end position="431"/>
    </location>
</feature>
<feature type="transmembrane region" description="Helical" evidence="8">
    <location>
        <begin position="509"/>
        <end position="531"/>
    </location>
</feature>
<feature type="transmembrane region" description="Helical" evidence="8">
    <location>
        <begin position="36"/>
        <end position="55"/>
    </location>
</feature>
<keyword evidence="7 8" id="KW-0472">Membrane</keyword>
<protein>
    <submittedName>
        <fullName evidence="10">Transport protein</fullName>
    </submittedName>
</protein>
<evidence type="ECO:0000259" key="9">
    <source>
        <dbReference type="PROSITE" id="PS51202"/>
    </source>
</evidence>
<evidence type="ECO:0000256" key="6">
    <source>
        <dbReference type="ARBA" id="ARBA00022989"/>
    </source>
</evidence>
<feature type="transmembrane region" description="Helical" evidence="8">
    <location>
        <begin position="154"/>
        <end position="175"/>
    </location>
</feature>
<evidence type="ECO:0000256" key="7">
    <source>
        <dbReference type="ARBA" id="ARBA00023136"/>
    </source>
</evidence>
<evidence type="ECO:0000256" key="1">
    <source>
        <dbReference type="ARBA" id="ARBA00004651"/>
    </source>
</evidence>
<evidence type="ECO:0000256" key="5">
    <source>
        <dbReference type="ARBA" id="ARBA00022692"/>
    </source>
</evidence>
<evidence type="ECO:0000256" key="3">
    <source>
        <dbReference type="ARBA" id="ARBA00022448"/>
    </source>
</evidence>
<dbReference type="InterPro" id="IPR050144">
    <property type="entry name" value="AAE_transporter"/>
</dbReference>
<dbReference type="Proteomes" id="UP001180840">
    <property type="component" value="Unassembled WGS sequence"/>
</dbReference>
<dbReference type="NCBIfam" id="TIGR01625">
    <property type="entry name" value="YidE_YbjL_dupl"/>
    <property type="match status" value="1"/>
</dbReference>
<feature type="transmembrane region" description="Helical" evidence="8">
    <location>
        <begin position="12"/>
        <end position="29"/>
    </location>
</feature>
<dbReference type="PANTHER" id="PTHR30445:SF3">
    <property type="entry name" value="TRANSPORT PROTEIN YIDE-RELATED"/>
    <property type="match status" value="1"/>
</dbReference>
<organism evidence="10 11">
    <name type="scientific">Corynebacterium guangdongense</name>
    <dbReference type="NCBI Taxonomy" id="1783348"/>
    <lineage>
        <taxon>Bacteria</taxon>
        <taxon>Bacillati</taxon>
        <taxon>Actinomycetota</taxon>
        <taxon>Actinomycetes</taxon>
        <taxon>Mycobacteriales</taxon>
        <taxon>Corynebacteriaceae</taxon>
        <taxon>Corynebacterium</taxon>
    </lineage>
</organism>
<evidence type="ECO:0000256" key="4">
    <source>
        <dbReference type="ARBA" id="ARBA00022475"/>
    </source>
</evidence>
<dbReference type="RefSeq" id="WP_290194566.1">
    <property type="nucleotide sequence ID" value="NZ_CP047654.1"/>
</dbReference>
<keyword evidence="6 8" id="KW-1133">Transmembrane helix</keyword>
<keyword evidence="3" id="KW-0813">Transport</keyword>
<feature type="transmembrane region" description="Helical" evidence="8">
    <location>
        <begin position="383"/>
        <end position="402"/>
    </location>
</feature>
<gene>
    <name evidence="10" type="ORF">J2S39_001299</name>
</gene>
<accession>A0ABU1ZZ08</accession>
<evidence type="ECO:0000256" key="2">
    <source>
        <dbReference type="ARBA" id="ARBA00009854"/>
    </source>
</evidence>
<sequence>MTEFFRYLAEQPILLVFLLIGAGMALGGVRIRGVSLGAAAVLFLGIATAAAASSVGVETAVPPLIGTMGLVVFAFGIGNNSGVTFFQSLKTATAPVAAMVGVFLLAALLAWGLGTLVLGLDVATVAGTFAGAVTNTPALAAASEASGDAQSATVGYAVAYLFGVIGMMIVAVLVLRDAGNDDDTASPVVRMHMEISRAGGVSVAEIIATGRDQVQITRLRRADAEEIVIPDRFDILHPGDVVTVVGAPEFLDSLMPGIGRETSQVLDESRHDLDFRRITISRHDLAGRTVADLNEELAERWGARVSRVRRADQDQLAIPGYILELGDRVRVVAPSAQLPKISKFLGDSSTGLTDINPIALGLGLALGIGLGHIVVPIPGGGTFSLGAAAGVLIVALVMGRIGRIGRLVTTLPHSANTVLAELGLLLFLAQAGTNAGGQIITAFTGGSWWKILLLGVIITTVTGTGIALLMRRVMKIGATTTAGILGGAQTQPAVLAFVNNRTSADPRVALGYAMVYPAAMIAKILVAHVLASLG</sequence>
<comment type="subcellular location">
    <subcellularLocation>
        <location evidence="1">Cell membrane</location>
        <topology evidence="1">Multi-pass membrane protein</topology>
    </subcellularLocation>
</comment>
<dbReference type="SUPFAM" id="SSF116726">
    <property type="entry name" value="TrkA C-terminal domain-like"/>
    <property type="match status" value="2"/>
</dbReference>
<keyword evidence="5 8" id="KW-0812">Transmembrane</keyword>
<dbReference type="PANTHER" id="PTHR30445">
    <property type="entry name" value="K(+)_H(+) ANTIPORTER SUBUNIT KHTT"/>
    <property type="match status" value="1"/>
</dbReference>
<proteinExistence type="inferred from homology"/>
<feature type="domain" description="RCK C-terminal" evidence="9">
    <location>
        <begin position="263"/>
        <end position="347"/>
    </location>
</feature>
<dbReference type="Pfam" id="PF06826">
    <property type="entry name" value="Asp-Al_Ex"/>
    <property type="match status" value="2"/>
</dbReference>
<dbReference type="InterPro" id="IPR006037">
    <property type="entry name" value="RCK_C"/>
</dbReference>
<evidence type="ECO:0000256" key="8">
    <source>
        <dbReference type="SAM" id="Phobius"/>
    </source>
</evidence>
<feature type="transmembrane region" description="Helical" evidence="8">
    <location>
        <begin position="92"/>
        <end position="113"/>
    </location>
</feature>
<evidence type="ECO:0000313" key="11">
    <source>
        <dbReference type="Proteomes" id="UP001180840"/>
    </source>
</evidence>
<dbReference type="EMBL" id="JAVDXZ010000001">
    <property type="protein sequence ID" value="MDR7329623.1"/>
    <property type="molecule type" value="Genomic_DNA"/>
</dbReference>
<feature type="domain" description="RCK C-terminal" evidence="9">
    <location>
        <begin position="178"/>
        <end position="260"/>
    </location>
</feature>
<evidence type="ECO:0000313" key="10">
    <source>
        <dbReference type="EMBL" id="MDR7329623.1"/>
    </source>
</evidence>
<feature type="transmembrane region" description="Helical" evidence="8">
    <location>
        <begin position="451"/>
        <end position="470"/>
    </location>
</feature>
<name>A0ABU1ZZ08_9CORY</name>
<keyword evidence="4" id="KW-1003">Cell membrane</keyword>
<dbReference type="InterPro" id="IPR036721">
    <property type="entry name" value="RCK_C_sf"/>
</dbReference>
<keyword evidence="11" id="KW-1185">Reference proteome</keyword>